<dbReference type="EMBL" id="LAZR01000142">
    <property type="protein sequence ID" value="KKN87070.1"/>
    <property type="molecule type" value="Genomic_DNA"/>
</dbReference>
<name>A0A0F9U1F4_9ZZZZ</name>
<gene>
    <name evidence="2" type="ORF">LCGC14_0263400</name>
</gene>
<dbReference type="InterPro" id="IPR013096">
    <property type="entry name" value="Cupin_2"/>
</dbReference>
<evidence type="ECO:0000259" key="1">
    <source>
        <dbReference type="Pfam" id="PF07883"/>
    </source>
</evidence>
<dbReference type="SUPFAM" id="SSF51182">
    <property type="entry name" value="RmlC-like cupins"/>
    <property type="match status" value="1"/>
</dbReference>
<sequence>MVKEELKEVKKVWGREVIIINCDEYCGKLLYLDQGAESSLHYHKRKQETFYCLKGQVSLTIEGRDYILEPYLRPKTIKPGEKHSFTGLAASTIIEFSSQHNDRDVFRLSESKAGKKPPIDCCKFDDCSKVMMVLDKDLLDFQYREAIEEICLKCSEREPL</sequence>
<dbReference type="InterPro" id="IPR014710">
    <property type="entry name" value="RmlC-like_jellyroll"/>
</dbReference>
<feature type="domain" description="Cupin type-2" evidence="1">
    <location>
        <begin position="32"/>
        <end position="70"/>
    </location>
</feature>
<dbReference type="Pfam" id="PF07883">
    <property type="entry name" value="Cupin_2"/>
    <property type="match status" value="1"/>
</dbReference>
<accession>A0A0F9U1F4</accession>
<dbReference type="AlphaFoldDB" id="A0A0F9U1F4"/>
<organism evidence="2">
    <name type="scientific">marine sediment metagenome</name>
    <dbReference type="NCBI Taxonomy" id="412755"/>
    <lineage>
        <taxon>unclassified sequences</taxon>
        <taxon>metagenomes</taxon>
        <taxon>ecological metagenomes</taxon>
    </lineage>
</organism>
<dbReference type="Gene3D" id="2.60.120.10">
    <property type="entry name" value="Jelly Rolls"/>
    <property type="match status" value="1"/>
</dbReference>
<proteinExistence type="predicted"/>
<evidence type="ECO:0000313" key="2">
    <source>
        <dbReference type="EMBL" id="KKN87070.1"/>
    </source>
</evidence>
<protein>
    <recommendedName>
        <fullName evidence="1">Cupin type-2 domain-containing protein</fullName>
    </recommendedName>
</protein>
<comment type="caution">
    <text evidence="2">The sequence shown here is derived from an EMBL/GenBank/DDBJ whole genome shotgun (WGS) entry which is preliminary data.</text>
</comment>
<reference evidence="2" key="1">
    <citation type="journal article" date="2015" name="Nature">
        <title>Complex archaea that bridge the gap between prokaryotes and eukaryotes.</title>
        <authorList>
            <person name="Spang A."/>
            <person name="Saw J.H."/>
            <person name="Jorgensen S.L."/>
            <person name="Zaremba-Niedzwiedzka K."/>
            <person name="Martijn J."/>
            <person name="Lind A.E."/>
            <person name="van Eijk R."/>
            <person name="Schleper C."/>
            <person name="Guy L."/>
            <person name="Ettema T.J."/>
        </authorList>
    </citation>
    <scope>NUCLEOTIDE SEQUENCE</scope>
</reference>
<dbReference type="InterPro" id="IPR011051">
    <property type="entry name" value="RmlC_Cupin_sf"/>
</dbReference>